<gene>
    <name evidence="3" type="ORF">AMJ39_03875</name>
</gene>
<dbReference type="InterPro" id="IPR027304">
    <property type="entry name" value="Trigger_fact/SurA_dom_sf"/>
</dbReference>
<evidence type="ECO:0000313" key="4">
    <source>
        <dbReference type="Proteomes" id="UP000052008"/>
    </source>
</evidence>
<comment type="caution">
    <text evidence="3">The sequence shown here is derived from an EMBL/GenBank/DDBJ whole genome shotgun (WGS) entry which is preliminary data.</text>
</comment>
<dbReference type="PROSITE" id="PS01096">
    <property type="entry name" value="PPIC_PPIASE_1"/>
    <property type="match status" value="1"/>
</dbReference>
<dbReference type="Pfam" id="PF13145">
    <property type="entry name" value="Rotamase_2"/>
    <property type="match status" value="1"/>
</dbReference>
<dbReference type="SUPFAM" id="SSF54534">
    <property type="entry name" value="FKBP-like"/>
    <property type="match status" value="1"/>
</dbReference>
<accession>A0A0S7WU44</accession>
<dbReference type="EMBL" id="LIZS01000015">
    <property type="protein sequence ID" value="KPJ53652.1"/>
    <property type="molecule type" value="Genomic_DNA"/>
</dbReference>
<dbReference type="InterPro" id="IPR046357">
    <property type="entry name" value="PPIase_dom_sf"/>
</dbReference>
<keyword evidence="1" id="KW-0697">Rotamase</keyword>
<dbReference type="SUPFAM" id="SSF109998">
    <property type="entry name" value="Triger factor/SurA peptide-binding domain-like"/>
    <property type="match status" value="1"/>
</dbReference>
<evidence type="ECO:0000313" key="3">
    <source>
        <dbReference type="EMBL" id="KPJ53652.1"/>
    </source>
</evidence>
<dbReference type="InterPro" id="IPR023058">
    <property type="entry name" value="PPIase_PpiC_CS"/>
</dbReference>
<dbReference type="PANTHER" id="PTHR47245:SF2">
    <property type="entry name" value="PEPTIDYL-PROLYL CIS-TRANS ISOMERASE HP_0175-RELATED"/>
    <property type="match status" value="1"/>
</dbReference>
<reference evidence="3 4" key="1">
    <citation type="journal article" date="2015" name="Microbiome">
        <title>Genomic resolution of linkages in carbon, nitrogen, and sulfur cycling among widespread estuary sediment bacteria.</title>
        <authorList>
            <person name="Baker B.J."/>
            <person name="Lazar C.S."/>
            <person name="Teske A.P."/>
            <person name="Dick G.J."/>
        </authorList>
    </citation>
    <scope>NUCLEOTIDE SEQUENCE [LARGE SCALE GENOMIC DNA]</scope>
    <source>
        <strain evidence="3">DG_24</strain>
    </source>
</reference>
<dbReference type="STRING" id="1703770.AMJ39_03875"/>
<dbReference type="AlphaFoldDB" id="A0A0S7WU44"/>
<dbReference type="Gene3D" id="3.10.50.40">
    <property type="match status" value="1"/>
</dbReference>
<protein>
    <recommendedName>
        <fullName evidence="2">PpiC domain-containing protein</fullName>
    </recommendedName>
</protein>
<keyword evidence="1" id="KW-0413">Isomerase</keyword>
<dbReference type="InterPro" id="IPR000297">
    <property type="entry name" value="PPIase_PpiC"/>
</dbReference>
<sequence>MRCAALRTDIPNLLVAVVLLCLSLFLICGCGESPSPVIATVGEREMTAADWIWECGLGAAGEGNPRPADSRAVLDRMIERAVLAIEGERRGYDHLPAIQRQLAWIEEEQLLLETYRREVGDPNAGNPEEGDYYQELRDGAGVEVRADGLAELALLASSRGRGDEGVEVVTFRDTTWAAGELLERLRMSRPSGSVPMDEAVLSDLVEREIDRALLVERAAELGIDSEETFLRTLRRERDQLIAERVLEAEIGSGRDPSLPELREYFAAHREKYEREEEARASIIVVESMSEAAALLDSLARGEDFERLAREHSIDPSGPRGGDLGYFARGRFEHIEEVAFRLSRGEVSEAFAVDGGVAIMKVTARTPGRQLTFDEARRTVERDLREELRAARIASFVAELRQGVDVSIDEELVARYEQQMAEVIDEPEEK</sequence>
<dbReference type="PANTHER" id="PTHR47245">
    <property type="entry name" value="PEPTIDYLPROLYL ISOMERASE"/>
    <property type="match status" value="1"/>
</dbReference>
<organism evidence="3 4">
    <name type="scientific">candidate division TA06 bacterium DG_24</name>
    <dbReference type="NCBI Taxonomy" id="1703770"/>
    <lineage>
        <taxon>Bacteria</taxon>
        <taxon>Bacteria division TA06</taxon>
    </lineage>
</organism>
<dbReference type="GO" id="GO:0003755">
    <property type="term" value="F:peptidyl-prolyl cis-trans isomerase activity"/>
    <property type="evidence" value="ECO:0007669"/>
    <property type="project" value="UniProtKB-KW"/>
</dbReference>
<dbReference type="InterPro" id="IPR050245">
    <property type="entry name" value="PrsA_foldase"/>
</dbReference>
<proteinExistence type="predicted"/>
<dbReference type="PROSITE" id="PS50198">
    <property type="entry name" value="PPIC_PPIASE_2"/>
    <property type="match status" value="1"/>
</dbReference>
<dbReference type="Proteomes" id="UP000052008">
    <property type="component" value="Unassembled WGS sequence"/>
</dbReference>
<name>A0A0S7WU44_UNCT6</name>
<feature type="domain" description="PpiC" evidence="2">
    <location>
        <begin position="275"/>
        <end position="363"/>
    </location>
</feature>
<evidence type="ECO:0000259" key="2">
    <source>
        <dbReference type="PROSITE" id="PS50198"/>
    </source>
</evidence>
<dbReference type="PROSITE" id="PS51257">
    <property type="entry name" value="PROKAR_LIPOPROTEIN"/>
    <property type="match status" value="1"/>
</dbReference>
<evidence type="ECO:0000256" key="1">
    <source>
        <dbReference type="PROSITE-ProRule" id="PRU00278"/>
    </source>
</evidence>